<name>A0AAD4DFB4_9FUNG</name>
<feature type="compositionally biased region" description="Low complexity" evidence="1">
    <location>
        <begin position="32"/>
        <end position="53"/>
    </location>
</feature>
<dbReference type="AlphaFoldDB" id="A0AAD4DFB4"/>
<organism evidence="2 3">
    <name type="scientific">Linnemannia exigua</name>
    <dbReference type="NCBI Taxonomy" id="604196"/>
    <lineage>
        <taxon>Eukaryota</taxon>
        <taxon>Fungi</taxon>
        <taxon>Fungi incertae sedis</taxon>
        <taxon>Mucoromycota</taxon>
        <taxon>Mortierellomycotina</taxon>
        <taxon>Mortierellomycetes</taxon>
        <taxon>Mortierellales</taxon>
        <taxon>Mortierellaceae</taxon>
        <taxon>Linnemannia</taxon>
    </lineage>
</organism>
<dbReference type="EMBL" id="JAAAIL010000358">
    <property type="protein sequence ID" value="KAG0276566.1"/>
    <property type="molecule type" value="Genomic_DNA"/>
</dbReference>
<keyword evidence="3" id="KW-1185">Reference proteome</keyword>
<evidence type="ECO:0000313" key="3">
    <source>
        <dbReference type="Proteomes" id="UP001194580"/>
    </source>
</evidence>
<feature type="non-terminal residue" evidence="2">
    <location>
        <position position="162"/>
    </location>
</feature>
<feature type="compositionally biased region" description="Basic and acidic residues" evidence="1">
    <location>
        <begin position="54"/>
        <end position="74"/>
    </location>
</feature>
<protein>
    <submittedName>
        <fullName evidence="2">Uncharacterized protein</fullName>
    </submittedName>
</protein>
<feature type="compositionally biased region" description="Polar residues" evidence="1">
    <location>
        <begin position="102"/>
        <end position="123"/>
    </location>
</feature>
<sequence length="162" mass="17544">MELDEAPAPTSRLDHLAELATSPTHATVHAPTTTTSSTSSTSSSSSSSSSTSTTRKEQYSHHSHSQDEASSTRDHRTHSQSKSQSHSHSHHQSRPHIIQQQLEAESSGASGWSRSPITPTTTRKFNRMAIHEVLDGQNSPSFKRKGSPEEGSFSDPPTSSSR</sequence>
<dbReference type="Proteomes" id="UP001194580">
    <property type="component" value="Unassembled WGS sequence"/>
</dbReference>
<evidence type="ECO:0000256" key="1">
    <source>
        <dbReference type="SAM" id="MobiDB-lite"/>
    </source>
</evidence>
<feature type="compositionally biased region" description="Basic residues" evidence="1">
    <location>
        <begin position="75"/>
        <end position="94"/>
    </location>
</feature>
<gene>
    <name evidence="2" type="ORF">BGZ95_007356</name>
</gene>
<feature type="region of interest" description="Disordered" evidence="1">
    <location>
        <begin position="1"/>
        <end position="162"/>
    </location>
</feature>
<comment type="caution">
    <text evidence="2">The sequence shown here is derived from an EMBL/GenBank/DDBJ whole genome shotgun (WGS) entry which is preliminary data.</text>
</comment>
<evidence type="ECO:0000313" key="2">
    <source>
        <dbReference type="EMBL" id="KAG0276566.1"/>
    </source>
</evidence>
<reference evidence="2" key="1">
    <citation type="journal article" date="2020" name="Fungal Divers.">
        <title>Resolving the Mortierellaceae phylogeny through synthesis of multi-gene phylogenetics and phylogenomics.</title>
        <authorList>
            <person name="Vandepol N."/>
            <person name="Liber J."/>
            <person name="Desiro A."/>
            <person name="Na H."/>
            <person name="Kennedy M."/>
            <person name="Barry K."/>
            <person name="Grigoriev I.V."/>
            <person name="Miller A.N."/>
            <person name="O'Donnell K."/>
            <person name="Stajich J.E."/>
            <person name="Bonito G."/>
        </authorList>
    </citation>
    <scope>NUCLEOTIDE SEQUENCE</scope>
    <source>
        <strain evidence="2">NRRL 28262</strain>
    </source>
</reference>
<proteinExistence type="predicted"/>
<accession>A0AAD4DFB4</accession>